<comment type="caution">
    <text evidence="1">The sequence shown here is derived from an EMBL/GenBank/DDBJ whole genome shotgun (WGS) entry which is preliminary data.</text>
</comment>
<dbReference type="PANTHER" id="PTHR43581:SF4">
    <property type="entry name" value="ATP_GTP PHOSPHATASE"/>
    <property type="match status" value="1"/>
</dbReference>
<gene>
    <name evidence="1" type="ORF">EPI11_10295</name>
</gene>
<dbReference type="SUPFAM" id="SSF52540">
    <property type="entry name" value="P-loop containing nucleoside triphosphate hydrolases"/>
    <property type="match status" value="1"/>
</dbReference>
<dbReference type="Gene3D" id="3.40.50.300">
    <property type="entry name" value="P-loop containing nucleotide triphosphate hydrolases"/>
    <property type="match status" value="1"/>
</dbReference>
<organism evidence="1 2">
    <name type="scientific">Flavobacterium cerinum</name>
    <dbReference type="NCBI Taxonomy" id="2502784"/>
    <lineage>
        <taxon>Bacteria</taxon>
        <taxon>Pseudomonadati</taxon>
        <taxon>Bacteroidota</taxon>
        <taxon>Flavobacteriia</taxon>
        <taxon>Flavobacteriales</taxon>
        <taxon>Flavobacteriaceae</taxon>
        <taxon>Flavobacterium</taxon>
    </lineage>
</organism>
<dbReference type="RefSeq" id="WP_128389885.1">
    <property type="nucleotide sequence ID" value="NZ_SBII01000006.1"/>
</dbReference>
<dbReference type="InterPro" id="IPR027417">
    <property type="entry name" value="P-loop_NTPase"/>
</dbReference>
<reference evidence="1 2" key="1">
    <citation type="submission" date="2019-01" db="EMBL/GenBank/DDBJ databases">
        <title>Flavobacterium sp. nov.,isolated from freshwater.</title>
        <authorList>
            <person name="Zhang R."/>
            <person name="Du Z.-J."/>
        </authorList>
    </citation>
    <scope>NUCLEOTIDE SEQUENCE [LARGE SCALE GENOMIC DNA]</scope>
    <source>
        <strain evidence="1 2">1E403</strain>
    </source>
</reference>
<protein>
    <submittedName>
        <fullName evidence="1">ATP-binding protein</fullName>
    </submittedName>
</protein>
<sequence length="407" mass="47064">MAKLKVYNVGPIREGLKTNDGFIDFAGITVFIGNQGSGKSTIAKLYSTLSWIEKALIRKDFTEDFLTKYNRFQKKYLAYQNIHNYLNAKSYIEYIGDAYKLIYKDGQLSVMKLKEKDYSFPKIMYVPAERNLVSSIERLDKIKNLPSPLYTFYDEYADSKSEFLDGIELPVLGLKVVFNKQGQAILVGNDYEINLVEASSGFHSLVPLVVVTQYLSKIVKNELSKSKKEFSREEEIKLRNTIIKLLNRDDMSEDVLRVALEQISSTYTYKSFINIVEEPEQNLFPESQRQILNYLFKFHNEHIMNRLVITTHSPYIINYLTLAIKAKSLFERTKVSEIKSKVSEIVPEESVIDSNKVSIYELNESTGKIIQLENYRGLPSDENYLNNHLEEFNSLFINLLELENNAD</sequence>
<dbReference type="OrthoDB" id="1098190at2"/>
<proteinExistence type="predicted"/>
<name>A0A444HAE6_9FLAO</name>
<dbReference type="PANTHER" id="PTHR43581">
    <property type="entry name" value="ATP/GTP PHOSPHATASE"/>
    <property type="match status" value="1"/>
</dbReference>
<dbReference type="GO" id="GO:0005524">
    <property type="term" value="F:ATP binding"/>
    <property type="evidence" value="ECO:0007669"/>
    <property type="project" value="UniProtKB-KW"/>
</dbReference>
<dbReference type="AlphaFoldDB" id="A0A444HAE6"/>
<dbReference type="Proteomes" id="UP000287527">
    <property type="component" value="Unassembled WGS sequence"/>
</dbReference>
<accession>A0A444HAE6</accession>
<evidence type="ECO:0000313" key="2">
    <source>
        <dbReference type="Proteomes" id="UP000287527"/>
    </source>
</evidence>
<keyword evidence="1" id="KW-0067">ATP-binding</keyword>
<dbReference type="InterPro" id="IPR051396">
    <property type="entry name" value="Bact_Antivir_Def_Nuclease"/>
</dbReference>
<keyword evidence="2" id="KW-1185">Reference proteome</keyword>
<keyword evidence="1" id="KW-0547">Nucleotide-binding</keyword>
<dbReference type="EMBL" id="SBII01000006">
    <property type="protein sequence ID" value="RWX00258.1"/>
    <property type="molecule type" value="Genomic_DNA"/>
</dbReference>
<evidence type="ECO:0000313" key="1">
    <source>
        <dbReference type="EMBL" id="RWX00258.1"/>
    </source>
</evidence>